<evidence type="ECO:0000313" key="8">
    <source>
        <dbReference type="EMBL" id="KAF9946943.1"/>
    </source>
</evidence>
<keyword evidence="5" id="KW-0175">Coiled coil</keyword>
<accession>A0A9P6LWD6</accession>
<name>A0A9P6LWD6_9FUNG</name>
<evidence type="ECO:0000259" key="7">
    <source>
        <dbReference type="PROSITE" id="PS50089"/>
    </source>
</evidence>
<evidence type="ECO:0000313" key="9">
    <source>
        <dbReference type="Proteomes" id="UP000749646"/>
    </source>
</evidence>
<dbReference type="PANTHER" id="PTHR23041">
    <property type="entry name" value="RING FINGER DOMAIN-CONTAINING"/>
    <property type="match status" value="1"/>
</dbReference>
<gene>
    <name evidence="8" type="primary">PSH1</name>
    <name evidence="8" type="ORF">BGZ65_009268</name>
</gene>
<feature type="compositionally biased region" description="Acidic residues" evidence="6">
    <location>
        <begin position="413"/>
        <end position="425"/>
    </location>
</feature>
<dbReference type="AlphaFoldDB" id="A0A9P6LWD6"/>
<dbReference type="GO" id="GO:0008270">
    <property type="term" value="F:zinc ion binding"/>
    <property type="evidence" value="ECO:0007669"/>
    <property type="project" value="UniProtKB-KW"/>
</dbReference>
<organism evidence="8 9">
    <name type="scientific">Modicella reniformis</name>
    <dbReference type="NCBI Taxonomy" id="1440133"/>
    <lineage>
        <taxon>Eukaryota</taxon>
        <taxon>Fungi</taxon>
        <taxon>Fungi incertae sedis</taxon>
        <taxon>Mucoromycota</taxon>
        <taxon>Mortierellomycotina</taxon>
        <taxon>Mortierellomycetes</taxon>
        <taxon>Mortierellales</taxon>
        <taxon>Mortierellaceae</taxon>
        <taxon>Modicella</taxon>
    </lineage>
</organism>
<sequence>MSSDHSSSSSHRLFPDDIALELMLGKEARSEVERLRSRVTKLEKEIEAKDAIIARLWACSGSTDEPILSKPHEPCSDSGSVSASKVMDATSKPAPADTMVQAKQSRDVALQCNICVDYFSSPFTIECGHTFCYECLHAWLEIQKSCPTCRAKLLRRPTLSFSIREQVLVSISRLPEPDRKEIMGKVQAGEDYLNKKQRHRDPWERIFRPAELEGSGITIVDQDDGVSGAEDSDNNSQENTDRESEYVSDSYDSHDSFIDDSVVVYDNGSEKDSDENDLDLSDESPDSDREHDSHRQRAAGSADLDEPDSNGDSDTDHTTRNHSYNNRSSEEVEEAQVIRSRGGRHQTIRRAIMISDDDDGDGDDKDDEDKNKPNRISRQDEDKHGSDNSRQGKGMAASSSVIERHIKRAAAESDSDEADTSDDDFATTASRRSKMPRRGYLQSLFM</sequence>
<feature type="compositionally biased region" description="Acidic residues" evidence="6">
    <location>
        <begin position="355"/>
        <end position="367"/>
    </location>
</feature>
<dbReference type="Gene3D" id="3.30.40.10">
    <property type="entry name" value="Zinc/RING finger domain, C3HC4 (zinc finger)"/>
    <property type="match status" value="1"/>
</dbReference>
<evidence type="ECO:0000256" key="4">
    <source>
        <dbReference type="PROSITE-ProRule" id="PRU00175"/>
    </source>
</evidence>
<evidence type="ECO:0000256" key="5">
    <source>
        <dbReference type="SAM" id="Coils"/>
    </source>
</evidence>
<keyword evidence="3" id="KW-0862">Zinc</keyword>
<dbReference type="SMART" id="SM00184">
    <property type="entry name" value="RING"/>
    <property type="match status" value="1"/>
</dbReference>
<keyword evidence="1" id="KW-0479">Metal-binding</keyword>
<evidence type="ECO:0000256" key="3">
    <source>
        <dbReference type="ARBA" id="ARBA00022833"/>
    </source>
</evidence>
<protein>
    <submittedName>
        <fullName evidence="8">E3 ubiquitin ligase</fullName>
    </submittedName>
</protein>
<feature type="compositionally biased region" description="Acidic residues" evidence="6">
    <location>
        <begin position="303"/>
        <end position="313"/>
    </location>
</feature>
<feature type="coiled-coil region" evidence="5">
    <location>
        <begin position="25"/>
        <end position="52"/>
    </location>
</feature>
<feature type="compositionally biased region" description="Basic and acidic residues" evidence="6">
    <location>
        <begin position="286"/>
        <end position="295"/>
    </location>
</feature>
<evidence type="ECO:0000256" key="6">
    <source>
        <dbReference type="SAM" id="MobiDB-lite"/>
    </source>
</evidence>
<dbReference type="PANTHER" id="PTHR23041:SF78">
    <property type="entry name" value="E3 UBIQUITIN-PROTEIN LIGASE RNF4"/>
    <property type="match status" value="1"/>
</dbReference>
<feature type="compositionally biased region" description="Acidic residues" evidence="6">
    <location>
        <begin position="272"/>
        <end position="285"/>
    </location>
</feature>
<dbReference type="InterPro" id="IPR017907">
    <property type="entry name" value="Znf_RING_CS"/>
</dbReference>
<dbReference type="PROSITE" id="PS00518">
    <property type="entry name" value="ZF_RING_1"/>
    <property type="match status" value="1"/>
</dbReference>
<comment type="caution">
    <text evidence="8">The sequence shown here is derived from an EMBL/GenBank/DDBJ whole genome shotgun (WGS) entry which is preliminary data.</text>
</comment>
<keyword evidence="9" id="KW-1185">Reference proteome</keyword>
<evidence type="ECO:0000256" key="2">
    <source>
        <dbReference type="ARBA" id="ARBA00022771"/>
    </source>
</evidence>
<dbReference type="EMBL" id="JAAAHW010007662">
    <property type="protein sequence ID" value="KAF9946943.1"/>
    <property type="molecule type" value="Genomic_DNA"/>
</dbReference>
<feature type="domain" description="RING-type" evidence="7">
    <location>
        <begin position="112"/>
        <end position="150"/>
    </location>
</feature>
<dbReference type="OrthoDB" id="6105938at2759"/>
<dbReference type="InterPro" id="IPR013083">
    <property type="entry name" value="Znf_RING/FYVE/PHD"/>
</dbReference>
<dbReference type="Pfam" id="PF13923">
    <property type="entry name" value="zf-C3HC4_2"/>
    <property type="match status" value="1"/>
</dbReference>
<dbReference type="Proteomes" id="UP000749646">
    <property type="component" value="Unassembled WGS sequence"/>
</dbReference>
<dbReference type="InterPro" id="IPR001841">
    <property type="entry name" value="Znf_RING"/>
</dbReference>
<dbReference type="SUPFAM" id="SSF57850">
    <property type="entry name" value="RING/U-box"/>
    <property type="match status" value="1"/>
</dbReference>
<dbReference type="InterPro" id="IPR047134">
    <property type="entry name" value="RNF4"/>
</dbReference>
<feature type="compositionally biased region" description="Basic and acidic residues" evidence="6">
    <location>
        <begin position="239"/>
        <end position="257"/>
    </location>
</feature>
<proteinExistence type="predicted"/>
<reference evidence="8" key="1">
    <citation type="journal article" date="2020" name="Fungal Divers.">
        <title>Resolving the Mortierellaceae phylogeny through synthesis of multi-gene phylogenetics and phylogenomics.</title>
        <authorList>
            <person name="Vandepol N."/>
            <person name="Liber J."/>
            <person name="Desiro A."/>
            <person name="Na H."/>
            <person name="Kennedy M."/>
            <person name="Barry K."/>
            <person name="Grigoriev I.V."/>
            <person name="Miller A.N."/>
            <person name="O'Donnell K."/>
            <person name="Stajich J.E."/>
            <person name="Bonito G."/>
        </authorList>
    </citation>
    <scope>NUCLEOTIDE SEQUENCE</scope>
    <source>
        <strain evidence="8">MES-2147</strain>
    </source>
</reference>
<keyword evidence="2 4" id="KW-0863">Zinc-finger</keyword>
<dbReference type="PROSITE" id="PS50089">
    <property type="entry name" value="ZF_RING_2"/>
    <property type="match status" value="1"/>
</dbReference>
<evidence type="ECO:0000256" key="1">
    <source>
        <dbReference type="ARBA" id="ARBA00022723"/>
    </source>
</evidence>
<feature type="region of interest" description="Disordered" evidence="6">
    <location>
        <begin position="217"/>
        <end position="446"/>
    </location>
</feature>
<feature type="compositionally biased region" description="Basic and acidic residues" evidence="6">
    <location>
        <begin position="368"/>
        <end position="387"/>
    </location>
</feature>